<accession>A0ACB7IR36</accession>
<keyword evidence="2" id="KW-1185">Reference proteome</keyword>
<evidence type="ECO:0000313" key="1">
    <source>
        <dbReference type="EMBL" id="KAG9219988.1"/>
    </source>
</evidence>
<comment type="caution">
    <text evidence="1">The sequence shown here is derived from an EMBL/GenBank/DDBJ whole genome shotgun (WGS) entry which is preliminary data.</text>
</comment>
<organism evidence="1 2">
    <name type="scientific">Pleurotus cornucopiae</name>
    <name type="common">Cornucopia mushroom</name>
    <dbReference type="NCBI Taxonomy" id="5321"/>
    <lineage>
        <taxon>Eukaryota</taxon>
        <taxon>Fungi</taxon>
        <taxon>Dikarya</taxon>
        <taxon>Basidiomycota</taxon>
        <taxon>Agaricomycotina</taxon>
        <taxon>Agaricomycetes</taxon>
        <taxon>Agaricomycetidae</taxon>
        <taxon>Agaricales</taxon>
        <taxon>Pleurotineae</taxon>
        <taxon>Pleurotaceae</taxon>
        <taxon>Pleurotus</taxon>
    </lineage>
</organism>
<dbReference type="EMBL" id="WQMT02000008">
    <property type="protein sequence ID" value="KAG9219988.1"/>
    <property type="molecule type" value="Genomic_DNA"/>
</dbReference>
<sequence length="132" mass="13465">MYSQSMVLLAAAFASFVAASPMALHGANSCSTGPVHCCNSVEHHTQPHANTLARGSGLLGLDIETLVGNIGLECSPIGLSSTDCTAQTVCCDDVTFGGTLHLLFSFLSMLTPASPLDGKVAVGCTPVNLSVL</sequence>
<name>A0ACB7IR36_PLECO</name>
<evidence type="ECO:0000313" key="2">
    <source>
        <dbReference type="Proteomes" id="UP000824881"/>
    </source>
</evidence>
<protein>
    <submittedName>
        <fullName evidence="1">Uncharacterized protein</fullName>
    </submittedName>
</protein>
<gene>
    <name evidence="1" type="ORF">CCMSSC00406_0006901</name>
</gene>
<proteinExistence type="predicted"/>
<dbReference type="Proteomes" id="UP000824881">
    <property type="component" value="Unassembled WGS sequence"/>
</dbReference>
<reference evidence="1 2" key="1">
    <citation type="journal article" date="2021" name="Appl. Environ. Microbiol.">
        <title>Genetic linkage and physical mapping for an oyster mushroom Pleurotus cornucopiae and QTL analysis for the trait cap color.</title>
        <authorList>
            <person name="Zhang Y."/>
            <person name="Gao W."/>
            <person name="Sonnenberg A."/>
            <person name="Chen Q."/>
            <person name="Zhang J."/>
            <person name="Huang C."/>
        </authorList>
    </citation>
    <scope>NUCLEOTIDE SEQUENCE [LARGE SCALE GENOMIC DNA]</scope>
    <source>
        <strain evidence="1">CCMSSC00406</strain>
    </source>
</reference>